<dbReference type="Proteomes" id="UP000224130">
    <property type="component" value="Unassembled WGS sequence"/>
</dbReference>
<dbReference type="InterPro" id="IPR012338">
    <property type="entry name" value="Beta-lactam/transpept-like"/>
</dbReference>
<feature type="domain" description="Beta-lactamase-related" evidence="3">
    <location>
        <begin position="8"/>
        <end position="320"/>
    </location>
</feature>
<evidence type="ECO:0000259" key="3">
    <source>
        <dbReference type="Pfam" id="PF00144"/>
    </source>
</evidence>
<organism evidence="4 5">
    <name type="scientific">Isoptericola jiangsuensis</name>
    <dbReference type="NCBI Taxonomy" id="548579"/>
    <lineage>
        <taxon>Bacteria</taxon>
        <taxon>Bacillati</taxon>
        <taxon>Actinomycetota</taxon>
        <taxon>Actinomycetes</taxon>
        <taxon>Micrococcales</taxon>
        <taxon>Promicromonosporaceae</taxon>
        <taxon>Isoptericola</taxon>
    </lineage>
</organism>
<keyword evidence="5" id="KW-1185">Reference proteome</keyword>
<dbReference type="AlphaFoldDB" id="A0A2A9F017"/>
<protein>
    <submittedName>
        <fullName evidence="4">CubicO group peptidase (Beta-lactamase class C family)</fullName>
    </submittedName>
</protein>
<name>A0A2A9F017_9MICO</name>
<dbReference type="SUPFAM" id="SSF56601">
    <property type="entry name" value="beta-lactamase/transpeptidase-like"/>
    <property type="match status" value="1"/>
</dbReference>
<dbReference type="PANTHER" id="PTHR46825">
    <property type="entry name" value="D-ALANYL-D-ALANINE-CARBOXYPEPTIDASE/ENDOPEPTIDASE AMPH"/>
    <property type="match status" value="1"/>
</dbReference>
<dbReference type="RefSeq" id="WP_098464672.1">
    <property type="nucleotide sequence ID" value="NZ_PDJJ01000001.1"/>
</dbReference>
<dbReference type="OrthoDB" id="3863176at2"/>
<evidence type="ECO:0000313" key="4">
    <source>
        <dbReference type="EMBL" id="PFG44478.1"/>
    </source>
</evidence>
<comment type="caution">
    <text evidence="4">The sequence shown here is derived from an EMBL/GenBank/DDBJ whole genome shotgun (WGS) entry which is preliminary data.</text>
</comment>
<evidence type="ECO:0000256" key="2">
    <source>
        <dbReference type="ARBA" id="ARBA00023136"/>
    </source>
</evidence>
<reference evidence="4 5" key="1">
    <citation type="submission" date="2017-10" db="EMBL/GenBank/DDBJ databases">
        <title>Sequencing the genomes of 1000 actinobacteria strains.</title>
        <authorList>
            <person name="Klenk H.-P."/>
        </authorList>
    </citation>
    <scope>NUCLEOTIDE SEQUENCE [LARGE SCALE GENOMIC DNA]</scope>
    <source>
        <strain evidence="4 5">DSM 21863</strain>
    </source>
</reference>
<gene>
    <name evidence="4" type="ORF">ATJ88_3203</name>
</gene>
<dbReference type="PANTHER" id="PTHR46825:SF11">
    <property type="entry name" value="PENICILLIN-BINDING PROTEIN 4"/>
    <property type="match status" value="1"/>
</dbReference>
<dbReference type="InterPro" id="IPR050491">
    <property type="entry name" value="AmpC-like"/>
</dbReference>
<dbReference type="GO" id="GO:0016020">
    <property type="term" value="C:membrane"/>
    <property type="evidence" value="ECO:0007669"/>
    <property type="project" value="UniProtKB-SubCell"/>
</dbReference>
<dbReference type="InterPro" id="IPR001466">
    <property type="entry name" value="Beta-lactam-related"/>
</dbReference>
<comment type="subcellular location">
    <subcellularLocation>
        <location evidence="1">Membrane</location>
    </subcellularLocation>
</comment>
<evidence type="ECO:0000256" key="1">
    <source>
        <dbReference type="ARBA" id="ARBA00004370"/>
    </source>
</evidence>
<dbReference type="Pfam" id="PF00144">
    <property type="entry name" value="Beta-lactamase"/>
    <property type="match status" value="1"/>
</dbReference>
<accession>A0A2A9F017</accession>
<evidence type="ECO:0000313" key="5">
    <source>
        <dbReference type="Proteomes" id="UP000224130"/>
    </source>
</evidence>
<keyword evidence="2" id="KW-0472">Membrane</keyword>
<dbReference type="Gene3D" id="3.40.710.10">
    <property type="entry name" value="DD-peptidase/beta-lactamase superfamily"/>
    <property type="match status" value="1"/>
</dbReference>
<dbReference type="EMBL" id="PDJJ01000001">
    <property type="protein sequence ID" value="PFG44478.1"/>
    <property type="molecule type" value="Genomic_DNA"/>
</dbReference>
<sequence>MRIDEEALARAVEQGTFTGVVTVDVGDERVLEQAHGFAHRAAGVRNTPATRFGVASGSKVFTALAVLRLVEDGALDLGTRVRDVLDDDLPDVDDGVTVQHLLTHTSGIGDYLDEEAAWDPHDHVLRTPVHLLGTAEAFLPELTGFAQVSPPGERFAYNNGGYVVLAVVAERTSGRTFHDLVRTEVIDRAGLTTTDHLRSDDLPGDAALGYLDAEGNAWNVLHLPVLGTGDGGAWTTADDLHRFWRALLDGRVVSRETVAWMVRPRHDVPGEDLRSGAGVFLHPTGEALVVEGYDAGVSFRSTHDPATATTVTVLGNSSEGAWPVIGALAPLFD</sequence>
<proteinExistence type="predicted"/>